<dbReference type="OrthoDB" id="9981685at2759"/>
<keyword evidence="2" id="KW-1185">Reference proteome</keyword>
<accession>A0A4Y2JS71</accession>
<comment type="caution">
    <text evidence="1">The sequence shown here is derived from an EMBL/GenBank/DDBJ whole genome shotgun (WGS) entry which is preliminary data.</text>
</comment>
<dbReference type="EMBL" id="BGPR01003768">
    <property type="protein sequence ID" value="GBM92162.1"/>
    <property type="molecule type" value="Genomic_DNA"/>
</dbReference>
<protein>
    <submittedName>
        <fullName evidence="1">Uncharacterized protein</fullName>
    </submittedName>
</protein>
<name>A0A4Y2JS71_ARAVE</name>
<sequence length="102" mass="11297">MEADFWPQHPIVVAQVDRVQNKALRLITLAACSTPITALEIQTDTPSTLAIIEHRQHPKSVMVWGGICASSKTPLVFVDDGVKINHKVYRQDILEAVVLLQA</sequence>
<proteinExistence type="predicted"/>
<dbReference type="InterPro" id="IPR036397">
    <property type="entry name" value="RNaseH_sf"/>
</dbReference>
<dbReference type="Proteomes" id="UP000499080">
    <property type="component" value="Unassembled WGS sequence"/>
</dbReference>
<dbReference type="GO" id="GO:0003676">
    <property type="term" value="F:nucleic acid binding"/>
    <property type="evidence" value="ECO:0007669"/>
    <property type="project" value="InterPro"/>
</dbReference>
<dbReference type="Gene3D" id="3.30.420.10">
    <property type="entry name" value="Ribonuclease H-like superfamily/Ribonuclease H"/>
    <property type="match status" value="1"/>
</dbReference>
<dbReference type="AlphaFoldDB" id="A0A4Y2JS71"/>
<organism evidence="1 2">
    <name type="scientific">Araneus ventricosus</name>
    <name type="common">Orbweaver spider</name>
    <name type="synonym">Epeira ventricosa</name>
    <dbReference type="NCBI Taxonomy" id="182803"/>
    <lineage>
        <taxon>Eukaryota</taxon>
        <taxon>Metazoa</taxon>
        <taxon>Ecdysozoa</taxon>
        <taxon>Arthropoda</taxon>
        <taxon>Chelicerata</taxon>
        <taxon>Arachnida</taxon>
        <taxon>Araneae</taxon>
        <taxon>Araneomorphae</taxon>
        <taxon>Entelegynae</taxon>
        <taxon>Araneoidea</taxon>
        <taxon>Araneidae</taxon>
        <taxon>Araneus</taxon>
    </lineage>
</organism>
<reference evidence="1 2" key="1">
    <citation type="journal article" date="2019" name="Sci. Rep.">
        <title>Orb-weaving spider Araneus ventricosus genome elucidates the spidroin gene catalogue.</title>
        <authorList>
            <person name="Kono N."/>
            <person name="Nakamura H."/>
            <person name="Ohtoshi R."/>
            <person name="Moran D.A.P."/>
            <person name="Shinohara A."/>
            <person name="Yoshida Y."/>
            <person name="Fujiwara M."/>
            <person name="Mori M."/>
            <person name="Tomita M."/>
            <person name="Arakawa K."/>
        </authorList>
    </citation>
    <scope>NUCLEOTIDE SEQUENCE [LARGE SCALE GENOMIC DNA]</scope>
</reference>
<evidence type="ECO:0000313" key="2">
    <source>
        <dbReference type="Proteomes" id="UP000499080"/>
    </source>
</evidence>
<gene>
    <name evidence="1" type="ORF">AVEN_246038_1</name>
</gene>
<evidence type="ECO:0000313" key="1">
    <source>
        <dbReference type="EMBL" id="GBM92162.1"/>
    </source>
</evidence>